<keyword evidence="3" id="KW-1185">Reference proteome</keyword>
<dbReference type="NCBIfam" id="TIGR03609">
    <property type="entry name" value="S_layer_CsaB"/>
    <property type="match status" value="1"/>
</dbReference>
<dbReference type="Pfam" id="PF04230">
    <property type="entry name" value="PS_pyruv_trans"/>
    <property type="match status" value="1"/>
</dbReference>
<name>A0A2S5GBI2_9BACL</name>
<accession>A0A2S5GBI2</accession>
<sequence length="357" mass="39869">MRLVLSGYYGFDNVGDEAILYAIIQSLRSIEPKVDIVVLSNNPEKTKEQYDVKAVNRWSIREVSSAIKHSDGLISGGGSLLQDETGWKSIPYYTGIMKIAQFLKKPVFVYAQGMGPFKNRVNKLIVKSTLNRASILTVRDEQSRQLLQSIGVNRAIQIVPDPVISLNPFEFSSPWMDQHKAPSKSVTVSIRDWPSDSNYMEEVALSLDELAARGYQIIFIPMHGKHDLEASKTVQGMMKQKSLIAPHDSTIQEKMAVIRESDILLGMRLHALIFASVGYTPFVALSYDPKVDSFASIVQQKVAGNVNINNWSHHDIVSSIEMINDHYGEEVDKLKALVSPLQQSSLHTAKDVIVKLT</sequence>
<dbReference type="Proteomes" id="UP000239047">
    <property type="component" value="Unassembled WGS sequence"/>
</dbReference>
<comment type="caution">
    <text evidence="2">The sequence shown here is derived from an EMBL/GenBank/DDBJ whole genome shotgun (WGS) entry which is preliminary data.</text>
</comment>
<dbReference type="PANTHER" id="PTHR36836">
    <property type="entry name" value="COLANIC ACID BIOSYNTHESIS PROTEIN WCAK"/>
    <property type="match status" value="1"/>
</dbReference>
<dbReference type="AlphaFoldDB" id="A0A2S5GBI2"/>
<evidence type="ECO:0000259" key="1">
    <source>
        <dbReference type="Pfam" id="PF04230"/>
    </source>
</evidence>
<proteinExistence type="predicted"/>
<protein>
    <submittedName>
        <fullName evidence="2">Polysaccharide pyruvyl transferase CsaB</fullName>
    </submittedName>
</protein>
<organism evidence="2 3">
    <name type="scientific">Jeotgalibacillus proteolyticus</name>
    <dbReference type="NCBI Taxonomy" id="2082395"/>
    <lineage>
        <taxon>Bacteria</taxon>
        <taxon>Bacillati</taxon>
        <taxon>Bacillota</taxon>
        <taxon>Bacilli</taxon>
        <taxon>Bacillales</taxon>
        <taxon>Caryophanaceae</taxon>
        <taxon>Jeotgalibacillus</taxon>
    </lineage>
</organism>
<dbReference type="InterPro" id="IPR007345">
    <property type="entry name" value="Polysacch_pyruvyl_Trfase"/>
</dbReference>
<feature type="domain" description="Polysaccharide pyruvyl transferase" evidence="1">
    <location>
        <begin position="13"/>
        <end position="289"/>
    </location>
</feature>
<dbReference type="OrthoDB" id="3199616at2"/>
<keyword evidence="2" id="KW-0808">Transferase</keyword>
<dbReference type="InterPro" id="IPR019896">
    <property type="entry name" value="Polysacch_pyruvyl_Trfase_CsaB"/>
</dbReference>
<evidence type="ECO:0000313" key="3">
    <source>
        <dbReference type="Proteomes" id="UP000239047"/>
    </source>
</evidence>
<evidence type="ECO:0000313" key="2">
    <source>
        <dbReference type="EMBL" id="PPA70275.1"/>
    </source>
</evidence>
<reference evidence="2 3" key="1">
    <citation type="submission" date="2018-02" db="EMBL/GenBank/DDBJ databases">
        <title>Jeotgalibacillus proteolyticum sp. nov. a protease producing bacterium isolated from ocean sediments of Laizhou Bay.</title>
        <authorList>
            <person name="Li Y."/>
        </authorList>
    </citation>
    <scope>NUCLEOTIDE SEQUENCE [LARGE SCALE GENOMIC DNA]</scope>
    <source>
        <strain evidence="2 3">22-7</strain>
    </source>
</reference>
<dbReference type="EMBL" id="PREZ01000004">
    <property type="protein sequence ID" value="PPA70275.1"/>
    <property type="molecule type" value="Genomic_DNA"/>
</dbReference>
<dbReference type="GO" id="GO:0016740">
    <property type="term" value="F:transferase activity"/>
    <property type="evidence" value="ECO:0007669"/>
    <property type="project" value="UniProtKB-KW"/>
</dbReference>
<gene>
    <name evidence="2" type="primary">csaB</name>
    <name evidence="2" type="ORF">C4B60_11890</name>
</gene>
<dbReference type="PANTHER" id="PTHR36836:SF1">
    <property type="entry name" value="COLANIC ACID BIOSYNTHESIS PROTEIN WCAK"/>
    <property type="match status" value="1"/>
</dbReference>